<keyword evidence="2" id="KW-1185">Reference proteome</keyword>
<dbReference type="RefSeq" id="WP_344195873.1">
    <property type="nucleotide sequence ID" value="NZ_BAAARN010000005.1"/>
</dbReference>
<evidence type="ECO:0000313" key="1">
    <source>
        <dbReference type="EMBL" id="GAA2739378.1"/>
    </source>
</evidence>
<name>A0ABN3UW21_9MICO</name>
<proteinExistence type="predicted"/>
<accession>A0ABN3UW21</accession>
<dbReference type="EMBL" id="BAAARN010000005">
    <property type="protein sequence ID" value="GAA2739378.1"/>
    <property type="molecule type" value="Genomic_DNA"/>
</dbReference>
<comment type="caution">
    <text evidence="1">The sequence shown here is derived from an EMBL/GenBank/DDBJ whole genome shotgun (WGS) entry which is preliminary data.</text>
</comment>
<dbReference type="Proteomes" id="UP001501326">
    <property type="component" value="Unassembled WGS sequence"/>
</dbReference>
<sequence length="496" mass="48988">MNPLVTGVARATVVAAAGVGLVLGAAQVQGALAVGPAPAAVDTARSATDAVRGSAVACPGPELEGVEGLDDVQVTPRVAAASAPLRTLTGTTPSATPGSLVLTRLPGAAAGAPVTGRAANATTDLTAVTGALVTATQSLAPGLAATQSWLRPTGDRRALVSAPCTAAAAESWILAGGGAPGRQERLVLTNPGGNPVTVDVTLHGPDGAVATSQGKGLVVPARGRTAFLLDSISGDLTAPVVHVVAEGGVVSAVVNDLWLDGTRSAGSDDAVPAADPSRDQVVPAVQVDGAAVLRVAVPGDGEAVVQARVLTRQGPRALPTGGVTRIDGGQVRDIDLSKLPKDVVAIQVRADVPVVAGALVTRGVAPAPGDLAWTSSTPPVTGVAGMPLVDPAGAAKPLARQLALTATGAPAGVEVVTVDARGEQKSVRLTVPEDSTVAVDATGSRSVWVHRTSGTGELHAGVVSTLADASGTLVTTTPLRDTALRTTTVGLREVRR</sequence>
<organism evidence="1 2">
    <name type="scientific">Pedococcus aerophilus</name>
    <dbReference type="NCBI Taxonomy" id="436356"/>
    <lineage>
        <taxon>Bacteria</taxon>
        <taxon>Bacillati</taxon>
        <taxon>Actinomycetota</taxon>
        <taxon>Actinomycetes</taxon>
        <taxon>Micrococcales</taxon>
        <taxon>Intrasporangiaceae</taxon>
        <taxon>Pedococcus</taxon>
    </lineage>
</organism>
<dbReference type="InterPro" id="IPR043777">
    <property type="entry name" value="DUF5719"/>
</dbReference>
<protein>
    <recommendedName>
        <fullName evidence="3">Secreted protein</fullName>
    </recommendedName>
</protein>
<evidence type="ECO:0008006" key="3">
    <source>
        <dbReference type="Google" id="ProtNLM"/>
    </source>
</evidence>
<reference evidence="1 2" key="1">
    <citation type="journal article" date="2019" name="Int. J. Syst. Evol. Microbiol.">
        <title>The Global Catalogue of Microorganisms (GCM) 10K type strain sequencing project: providing services to taxonomists for standard genome sequencing and annotation.</title>
        <authorList>
            <consortium name="The Broad Institute Genomics Platform"/>
            <consortium name="The Broad Institute Genome Sequencing Center for Infectious Disease"/>
            <person name="Wu L."/>
            <person name="Ma J."/>
        </authorList>
    </citation>
    <scope>NUCLEOTIDE SEQUENCE [LARGE SCALE GENOMIC DNA]</scope>
    <source>
        <strain evidence="1 2">JCM 16378</strain>
    </source>
</reference>
<dbReference type="Pfam" id="PF18986">
    <property type="entry name" value="DUF5719"/>
    <property type="match status" value="1"/>
</dbReference>
<evidence type="ECO:0000313" key="2">
    <source>
        <dbReference type="Proteomes" id="UP001501326"/>
    </source>
</evidence>
<gene>
    <name evidence="1" type="ORF">GCM10009867_35190</name>
</gene>